<evidence type="ECO:0000313" key="4">
    <source>
        <dbReference type="Proteomes" id="UP000444721"/>
    </source>
</evidence>
<evidence type="ECO:0000256" key="1">
    <source>
        <dbReference type="SAM" id="MobiDB-lite"/>
    </source>
</evidence>
<dbReference type="Proteomes" id="UP000444721">
    <property type="component" value="Unassembled WGS sequence"/>
</dbReference>
<dbReference type="InterPro" id="IPR016137">
    <property type="entry name" value="RGS"/>
</dbReference>
<feature type="compositionally biased region" description="Low complexity" evidence="1">
    <location>
        <begin position="297"/>
        <end position="315"/>
    </location>
</feature>
<dbReference type="SUPFAM" id="SSF48097">
    <property type="entry name" value="Regulator of G-protein signaling, RGS"/>
    <property type="match status" value="1"/>
</dbReference>
<feature type="domain" description="RGS" evidence="2">
    <location>
        <begin position="360"/>
        <end position="450"/>
    </location>
</feature>
<dbReference type="OrthoDB" id="10322954at2759"/>
<keyword evidence="4" id="KW-1185">Reference proteome</keyword>
<dbReference type="InterPro" id="IPR044926">
    <property type="entry name" value="RGS_subdomain_2"/>
</dbReference>
<dbReference type="Gene3D" id="1.10.167.10">
    <property type="entry name" value="Regulator of G-protein Signalling 4, domain 2"/>
    <property type="match status" value="1"/>
</dbReference>
<feature type="compositionally biased region" description="Basic and acidic residues" evidence="1">
    <location>
        <begin position="357"/>
        <end position="374"/>
    </location>
</feature>
<comment type="caution">
    <text evidence="3">The sequence shown here is derived from an EMBL/GenBank/DDBJ whole genome shotgun (WGS) entry which is preliminary data.</text>
</comment>
<dbReference type="InterPro" id="IPR036305">
    <property type="entry name" value="RGS_sf"/>
</dbReference>
<name>A0A6A5B948_NAEFO</name>
<feature type="domain" description="RGS" evidence="2">
    <location>
        <begin position="61"/>
        <end position="98"/>
    </location>
</feature>
<dbReference type="GeneID" id="68117170"/>
<feature type="compositionally biased region" description="Polar residues" evidence="1">
    <location>
        <begin position="316"/>
        <end position="334"/>
    </location>
</feature>
<feature type="compositionally biased region" description="Polar residues" evidence="1">
    <location>
        <begin position="1"/>
        <end position="13"/>
    </location>
</feature>
<feature type="compositionally biased region" description="Polar residues" evidence="1">
    <location>
        <begin position="278"/>
        <end position="290"/>
    </location>
</feature>
<evidence type="ECO:0000259" key="2">
    <source>
        <dbReference type="PROSITE" id="PS50132"/>
    </source>
</evidence>
<sequence length="782" mass="89230">MINEISIQNFNHHPNNDDDDEDNENKSSSEPGSPFHHPIFANRKMKAHARNMSSPTLFTPVFDIIIDHPKGSLIFRNFCEENLVLENWEALQTIRQFKMDVRFTIRKAMELEEVIQSGSPVGNCPGTSSNSSSSMNGKFKLTQLIGNVHHLLANNQQQHVGSSSHHCQGDMMSPITSMISSMTVSALNVGHSTAAAHHTWQTPPQIVIEKTDHALQRNRNCKALKESILIDISRIVATFINEAADKQINIDSETRKNTLQRLKMIQLQLAATQDRRFSNFSENPSTNDATMSLMPPSEYSSISNDSSSMLRSSDSCTTTNEDLASTPTSPIDENSPTRKKVYSFKKILPKLTSPKKKNADETEKKSSESEKGDQDASDVFNIDLIGSFSVKTSNALKAATLLNEQQLQQYEQEFKDLIMFFDQIEVQLLLLLKDDVFPRFVRSTNWLNFLKQYPHDALECAKTEDIEDLKKMRFTKDDFQRVRLQPSDFERCERLFADSILFDLIYENYGQSSKRLKIYSSRKRGNSYNKKYAQNSPLVGVYFSNGENFIDEDSLKLGKFGVQKKLGYLDFPAEVVLSALCDIDLQSKLLPKVEKNDNSILGWTKCEDTRYYPSLITHYTLNLGKMFKKRGVYASNCAIFDHKKYRYHFLSKSIYSNSHFPNIDERGKKTIASATITYASIIPVSKSRCKLIYVMLGNMGGVVSKFSSFLFKQEVTLFDNHLQEELVKMKAYKYADLENGYNMVRNCIDYRNRFMMNSVEAQESATTCPFPKTFAEFQELFS</sequence>
<gene>
    <name evidence="3" type="ORF">FDP41_009955</name>
</gene>
<dbReference type="RefSeq" id="XP_044556448.1">
    <property type="nucleotide sequence ID" value="XM_044713969.1"/>
</dbReference>
<dbReference type="EMBL" id="VFQX01000074">
    <property type="protein sequence ID" value="KAF0971732.1"/>
    <property type="molecule type" value="Genomic_DNA"/>
</dbReference>
<dbReference type="VEuPathDB" id="AmoebaDB:FDP41_009955"/>
<dbReference type="AlphaFoldDB" id="A0A6A5B948"/>
<dbReference type="VEuPathDB" id="AmoebaDB:NfTy_081390"/>
<dbReference type="VEuPathDB" id="AmoebaDB:NF0042650"/>
<organism evidence="3 4">
    <name type="scientific">Naegleria fowleri</name>
    <name type="common">Brain eating amoeba</name>
    <dbReference type="NCBI Taxonomy" id="5763"/>
    <lineage>
        <taxon>Eukaryota</taxon>
        <taxon>Discoba</taxon>
        <taxon>Heterolobosea</taxon>
        <taxon>Tetramitia</taxon>
        <taxon>Eutetramitia</taxon>
        <taxon>Vahlkampfiidae</taxon>
        <taxon>Naegleria</taxon>
    </lineage>
</organism>
<feature type="region of interest" description="Disordered" evidence="1">
    <location>
        <begin position="1"/>
        <end position="38"/>
    </location>
</feature>
<feature type="region of interest" description="Disordered" evidence="1">
    <location>
        <begin position="276"/>
        <end position="337"/>
    </location>
</feature>
<dbReference type="PROSITE" id="PS50132">
    <property type="entry name" value="RGS"/>
    <property type="match status" value="2"/>
</dbReference>
<reference evidence="3 4" key="1">
    <citation type="journal article" date="2019" name="Sci. Rep.">
        <title>Nanopore sequencing improves the draft genome of the human pathogenic amoeba Naegleria fowleri.</title>
        <authorList>
            <person name="Liechti N."/>
            <person name="Schurch N."/>
            <person name="Bruggmann R."/>
            <person name="Wittwer M."/>
        </authorList>
    </citation>
    <scope>NUCLEOTIDE SEQUENCE [LARGE SCALE GENOMIC DNA]</scope>
    <source>
        <strain evidence="3 4">ATCC 30894</strain>
    </source>
</reference>
<accession>A0A6A5B948</accession>
<protein>
    <recommendedName>
        <fullName evidence="2">RGS domain-containing protein</fullName>
    </recommendedName>
</protein>
<proteinExistence type="predicted"/>
<feature type="region of interest" description="Disordered" evidence="1">
    <location>
        <begin position="353"/>
        <end position="374"/>
    </location>
</feature>
<evidence type="ECO:0000313" key="3">
    <source>
        <dbReference type="EMBL" id="KAF0971732.1"/>
    </source>
</evidence>